<feature type="chain" id="PRO_5003535311" evidence="1">
    <location>
        <begin position="23"/>
        <end position="165"/>
    </location>
</feature>
<keyword evidence="1" id="KW-0732">Signal</keyword>
<evidence type="ECO:0000313" key="3">
    <source>
        <dbReference type="Proteomes" id="UP000003250"/>
    </source>
</evidence>
<keyword evidence="3" id="KW-1185">Reference proteome</keyword>
<sequence length="165" mass="18259">MKLRVMFSALCLLPCFVSHALAADTPRALAEKFCATRLDNDEKALRPLLTSSLVKAIEEAEARNDIIAKASPDEKPPFGDGIPYQSFPDAAPVCEVGEEKRVPGRTEIEVRYLFPDNTSGANWTDRLVLIASEDLLLIDNVIFETSVNDTDEISLRSVLFNAFDQ</sequence>
<dbReference type="RefSeq" id="WP_008839466.1">
    <property type="nucleotide sequence ID" value="NZ_AHAM01000263.1"/>
</dbReference>
<gene>
    <name evidence="2" type="ORF">MAXJ12_29480</name>
</gene>
<protein>
    <submittedName>
        <fullName evidence="2">Uncharacterized protein</fullName>
    </submittedName>
</protein>
<name>H0I0A9_9HYPH</name>
<feature type="signal peptide" evidence="1">
    <location>
        <begin position="1"/>
        <end position="22"/>
    </location>
</feature>
<dbReference type="Proteomes" id="UP000003250">
    <property type="component" value="Unassembled WGS sequence"/>
</dbReference>
<accession>H0I0A9</accession>
<dbReference type="OrthoDB" id="8083615at2"/>
<reference evidence="2 3" key="1">
    <citation type="journal article" date="2012" name="J. Bacteriol.">
        <title>Draft Genome Sequence of Mesorhizobium alhagi CCNWXJ12-2T, a Novel Salt-Resistant Species Isolated from the Desert of Northwestern China.</title>
        <authorList>
            <person name="Zhou M."/>
            <person name="Chen W."/>
            <person name="Chen H."/>
            <person name="Wei G."/>
        </authorList>
    </citation>
    <scope>NUCLEOTIDE SEQUENCE [LARGE SCALE GENOMIC DNA]</scope>
    <source>
        <strain evidence="2 3">CCNWXJ12-2</strain>
    </source>
</reference>
<evidence type="ECO:0000313" key="2">
    <source>
        <dbReference type="EMBL" id="EHK53569.1"/>
    </source>
</evidence>
<dbReference type="AlphaFoldDB" id="H0I0A9"/>
<organism evidence="2 3">
    <name type="scientific">Mesorhizobium alhagi CCNWXJ12-2</name>
    <dbReference type="NCBI Taxonomy" id="1107882"/>
    <lineage>
        <taxon>Bacteria</taxon>
        <taxon>Pseudomonadati</taxon>
        <taxon>Pseudomonadota</taxon>
        <taxon>Alphaproteobacteria</taxon>
        <taxon>Hyphomicrobiales</taxon>
        <taxon>Phyllobacteriaceae</taxon>
        <taxon>Allomesorhizobium</taxon>
    </lineage>
</organism>
<proteinExistence type="predicted"/>
<dbReference type="PATRIC" id="fig|1107882.3.peg.5709"/>
<dbReference type="EMBL" id="AHAM01000263">
    <property type="protein sequence ID" value="EHK53569.1"/>
    <property type="molecule type" value="Genomic_DNA"/>
</dbReference>
<evidence type="ECO:0000256" key="1">
    <source>
        <dbReference type="SAM" id="SignalP"/>
    </source>
</evidence>